<name>H1HM33_9BACT</name>
<dbReference type="HOGENOM" id="CLU_2082700_0_0_10"/>
<keyword evidence="2" id="KW-1185">Reference proteome</keyword>
<proteinExistence type="predicted"/>
<dbReference type="STRING" id="999422.HMPREF9944_01227"/>
<comment type="caution">
    <text evidence="1">The sequence shown here is derived from an EMBL/GenBank/DDBJ whole genome shotgun (WGS) entry which is preliminary data.</text>
</comment>
<gene>
    <name evidence="1" type="ORF">HMPREF9944_01227</name>
</gene>
<organism evidence="1 2">
    <name type="scientific">Segatella maculosa OT 289</name>
    <dbReference type="NCBI Taxonomy" id="999422"/>
    <lineage>
        <taxon>Bacteria</taxon>
        <taxon>Pseudomonadati</taxon>
        <taxon>Bacteroidota</taxon>
        <taxon>Bacteroidia</taxon>
        <taxon>Bacteroidales</taxon>
        <taxon>Prevotellaceae</taxon>
        <taxon>Segatella</taxon>
    </lineage>
</organism>
<evidence type="ECO:0000313" key="1">
    <source>
        <dbReference type="EMBL" id="EHO70826.1"/>
    </source>
</evidence>
<dbReference type="AlphaFoldDB" id="H1HM33"/>
<protein>
    <submittedName>
        <fullName evidence="1">Uncharacterized protein</fullName>
    </submittedName>
</protein>
<accession>H1HM33</accession>
<evidence type="ECO:0000313" key="2">
    <source>
        <dbReference type="Proteomes" id="UP000003167"/>
    </source>
</evidence>
<reference evidence="1 2" key="1">
    <citation type="submission" date="2011-12" db="EMBL/GenBank/DDBJ databases">
        <title>The Genome Sequence of Prevotella maculosa OT 289.</title>
        <authorList>
            <consortium name="The Broad Institute Genome Sequencing Platform"/>
            <person name="Earl A."/>
            <person name="Ward D."/>
            <person name="Feldgarden M."/>
            <person name="Gevers D."/>
            <person name="Izard J."/>
            <person name="Blanton J.M."/>
            <person name="Mathney J."/>
            <person name="Tanner A.C."/>
            <person name="Dewhirst F.E."/>
            <person name="Young S.K."/>
            <person name="Zeng Q."/>
            <person name="Gargeya S."/>
            <person name="Fitzgerald M."/>
            <person name="Haas B."/>
            <person name="Abouelleil A."/>
            <person name="Alvarado L."/>
            <person name="Arachchi H.M."/>
            <person name="Berlin A."/>
            <person name="Chapman S.B."/>
            <person name="Gearin G."/>
            <person name="Goldberg J."/>
            <person name="Griggs A."/>
            <person name="Gujja S."/>
            <person name="Hansen M."/>
            <person name="Heiman D."/>
            <person name="Howarth C."/>
            <person name="Larimer J."/>
            <person name="Lui A."/>
            <person name="MacDonald P.J.P."/>
            <person name="McCowen C."/>
            <person name="Montmayeur A."/>
            <person name="Murphy C."/>
            <person name="Neiman D."/>
            <person name="Pearson M."/>
            <person name="Priest M."/>
            <person name="Roberts A."/>
            <person name="Saif S."/>
            <person name="Shea T."/>
            <person name="Sisk P."/>
            <person name="Stolte C."/>
            <person name="Sykes S."/>
            <person name="Wortman J."/>
            <person name="Nusbaum C."/>
            <person name="Birren B."/>
        </authorList>
    </citation>
    <scope>NUCLEOTIDE SEQUENCE [LARGE SCALE GENOMIC DNA]</scope>
    <source>
        <strain evidence="1 2">OT 289</strain>
    </source>
</reference>
<dbReference type="EMBL" id="AGEK01000023">
    <property type="protein sequence ID" value="EHO70826.1"/>
    <property type="molecule type" value="Genomic_DNA"/>
</dbReference>
<dbReference type="Proteomes" id="UP000003167">
    <property type="component" value="Unassembled WGS sequence"/>
</dbReference>
<dbReference type="RefSeq" id="WP_008565139.1">
    <property type="nucleotide sequence ID" value="NZ_JH594502.1"/>
</dbReference>
<sequence length="117" mass="13319">MKNNENEIYEQNQGGFPAIQVGLHCKTTHSGTQNAPFCNVERPKLYDKTVETSHLKSVTHPLLMHKPLIISNLNANKSPSNNATFSWPTTYKTLHKTHEFAEFPPPFCYTQNTKSFL</sequence>